<keyword evidence="1" id="KW-1133">Transmembrane helix</keyword>
<reference evidence="2" key="1">
    <citation type="submission" date="2023-03" db="EMBL/GenBank/DDBJ databases">
        <authorList>
            <person name="Steffen K."/>
            <person name="Cardenas P."/>
        </authorList>
    </citation>
    <scope>NUCLEOTIDE SEQUENCE</scope>
</reference>
<dbReference type="AlphaFoldDB" id="A0AA35TFQ3"/>
<organism evidence="2 3">
    <name type="scientific">Geodia barretti</name>
    <name type="common">Barrett's horny sponge</name>
    <dbReference type="NCBI Taxonomy" id="519541"/>
    <lineage>
        <taxon>Eukaryota</taxon>
        <taxon>Metazoa</taxon>
        <taxon>Porifera</taxon>
        <taxon>Demospongiae</taxon>
        <taxon>Heteroscleromorpha</taxon>
        <taxon>Tetractinellida</taxon>
        <taxon>Astrophorina</taxon>
        <taxon>Geodiidae</taxon>
        <taxon>Geodia</taxon>
    </lineage>
</organism>
<name>A0AA35TFQ3_GEOBA</name>
<evidence type="ECO:0000313" key="2">
    <source>
        <dbReference type="EMBL" id="CAI8047132.1"/>
    </source>
</evidence>
<evidence type="ECO:0000256" key="1">
    <source>
        <dbReference type="SAM" id="Phobius"/>
    </source>
</evidence>
<gene>
    <name evidence="2" type="ORF">GBAR_LOCUS26039</name>
</gene>
<proteinExistence type="predicted"/>
<comment type="caution">
    <text evidence="2">The sequence shown here is derived from an EMBL/GenBank/DDBJ whole genome shotgun (WGS) entry which is preliminary data.</text>
</comment>
<feature type="transmembrane region" description="Helical" evidence="1">
    <location>
        <begin position="29"/>
        <end position="52"/>
    </location>
</feature>
<keyword evidence="1" id="KW-0472">Membrane</keyword>
<keyword evidence="1" id="KW-0812">Transmembrane</keyword>
<feature type="non-terminal residue" evidence="2">
    <location>
        <position position="96"/>
    </location>
</feature>
<sequence length="96" mass="11217">FFYPFPDTYGRLHTAEHCLVVSKNERRSLPFLVCTLSLCVRIAFSYASYFSFCRALMDTISPTSSVCRSRVWWCERQKCREYPYSSSSDAPTARVY</sequence>
<dbReference type="Proteomes" id="UP001174909">
    <property type="component" value="Unassembled WGS sequence"/>
</dbReference>
<keyword evidence="3" id="KW-1185">Reference proteome</keyword>
<dbReference type="EMBL" id="CASHTH010003610">
    <property type="protein sequence ID" value="CAI8047132.1"/>
    <property type="molecule type" value="Genomic_DNA"/>
</dbReference>
<protein>
    <submittedName>
        <fullName evidence="2">Uncharacterized protein</fullName>
    </submittedName>
</protein>
<accession>A0AA35TFQ3</accession>
<evidence type="ECO:0000313" key="3">
    <source>
        <dbReference type="Proteomes" id="UP001174909"/>
    </source>
</evidence>